<evidence type="ECO:0000313" key="2">
    <source>
        <dbReference type="Proteomes" id="UP001597545"/>
    </source>
</evidence>
<dbReference type="RefSeq" id="WP_380900076.1">
    <property type="nucleotide sequence ID" value="NZ_JBHUEG010000002.1"/>
</dbReference>
<dbReference type="Proteomes" id="UP001597545">
    <property type="component" value="Unassembled WGS sequence"/>
</dbReference>
<gene>
    <name evidence="1" type="ORF">ACFSR5_01755</name>
</gene>
<dbReference type="Pfam" id="PF20138">
    <property type="entry name" value="DUF6528"/>
    <property type="match status" value="1"/>
</dbReference>
<reference evidence="2" key="1">
    <citation type="journal article" date="2019" name="Int. J. Syst. Evol. Microbiol.">
        <title>The Global Catalogue of Microorganisms (GCM) 10K type strain sequencing project: providing services to taxonomists for standard genome sequencing and annotation.</title>
        <authorList>
            <consortium name="The Broad Institute Genomics Platform"/>
            <consortium name="The Broad Institute Genome Sequencing Center for Infectious Disease"/>
            <person name="Wu L."/>
            <person name="Ma J."/>
        </authorList>
    </citation>
    <scope>NUCLEOTIDE SEQUENCE [LARGE SCALE GENOMIC DNA]</scope>
    <source>
        <strain evidence="2">KCTC 42662</strain>
    </source>
</reference>
<organism evidence="1 2">
    <name type="scientific">Sphingobacterium suaedae</name>
    <dbReference type="NCBI Taxonomy" id="1686402"/>
    <lineage>
        <taxon>Bacteria</taxon>
        <taxon>Pseudomonadati</taxon>
        <taxon>Bacteroidota</taxon>
        <taxon>Sphingobacteriia</taxon>
        <taxon>Sphingobacteriales</taxon>
        <taxon>Sphingobacteriaceae</taxon>
        <taxon>Sphingobacterium</taxon>
    </lineage>
</organism>
<dbReference type="EMBL" id="JBHULR010000001">
    <property type="protein sequence ID" value="MFD2546363.1"/>
    <property type="molecule type" value="Genomic_DNA"/>
</dbReference>
<proteinExistence type="predicted"/>
<dbReference type="SUPFAM" id="SSF101908">
    <property type="entry name" value="Putative isomerase YbhE"/>
    <property type="match status" value="1"/>
</dbReference>
<evidence type="ECO:0000313" key="1">
    <source>
        <dbReference type="EMBL" id="MFD2546363.1"/>
    </source>
</evidence>
<accession>A0ABW5KE56</accession>
<comment type="caution">
    <text evidence="1">The sequence shown here is derived from an EMBL/GenBank/DDBJ whole genome shotgun (WGS) entry which is preliminary data.</text>
</comment>
<sequence>MKRCALYIALILINGLLYAQTREKLDKGWLVACGDDQVIVIDPERGNDSSTIVWKWKVEESVAELPAMYRRLLVPLDECKPIRDNTQLLLTSSGGATCVLDIATKKIIFYAQTPMAHSAELLPFNLLAVANSTHPKGNSVELYDLSKSEKRVDSDSLYSGHGVVWHAGLERLFVLGYQDLRTYRLSISSADTVLVQEDVVTIPDEGGHDLSRVNSKQLLVTTHHGVFLYNIHQRAFLPFKPLHGMQHIKSVHYDPSSARIVFTKAEESWWTHTIYQRTPNHSIHIPSIKLYKVRPVL</sequence>
<keyword evidence="2" id="KW-1185">Reference proteome</keyword>
<name>A0ABW5KE56_9SPHI</name>
<protein>
    <submittedName>
        <fullName evidence="1">DUF6528 family protein</fullName>
    </submittedName>
</protein>
<dbReference type="InterPro" id="IPR045383">
    <property type="entry name" value="DUF6528"/>
</dbReference>